<dbReference type="OrthoDB" id="9789603at2"/>
<accession>A0A4R5KEJ3</accession>
<dbReference type="Gene3D" id="3.40.630.30">
    <property type="match status" value="1"/>
</dbReference>
<dbReference type="EMBL" id="SMRU01000018">
    <property type="protein sequence ID" value="TDF93646.1"/>
    <property type="molecule type" value="Genomic_DNA"/>
</dbReference>
<keyword evidence="5" id="KW-1185">Reference proteome</keyword>
<dbReference type="RefSeq" id="WP_133205150.1">
    <property type="nucleotide sequence ID" value="NZ_SMRU01000018.1"/>
</dbReference>
<dbReference type="PROSITE" id="PS51186">
    <property type="entry name" value="GNAT"/>
    <property type="match status" value="1"/>
</dbReference>
<evidence type="ECO:0000259" key="3">
    <source>
        <dbReference type="PROSITE" id="PS51186"/>
    </source>
</evidence>
<evidence type="ECO:0000313" key="5">
    <source>
        <dbReference type="Proteomes" id="UP000295511"/>
    </source>
</evidence>
<dbReference type="SUPFAM" id="SSF55729">
    <property type="entry name" value="Acyl-CoA N-acyltransferases (Nat)"/>
    <property type="match status" value="1"/>
</dbReference>
<name>A0A4R5KEJ3_9MICC</name>
<organism evidence="4 5">
    <name type="scientific">Arthrobacter terricola</name>
    <dbReference type="NCBI Taxonomy" id="2547396"/>
    <lineage>
        <taxon>Bacteria</taxon>
        <taxon>Bacillati</taxon>
        <taxon>Actinomycetota</taxon>
        <taxon>Actinomycetes</taxon>
        <taxon>Micrococcales</taxon>
        <taxon>Micrococcaceae</taxon>
        <taxon>Arthrobacter</taxon>
    </lineage>
</organism>
<dbReference type="Proteomes" id="UP000295511">
    <property type="component" value="Unassembled WGS sequence"/>
</dbReference>
<dbReference type="CDD" id="cd04301">
    <property type="entry name" value="NAT_SF"/>
    <property type="match status" value="1"/>
</dbReference>
<comment type="caution">
    <text evidence="4">The sequence shown here is derived from an EMBL/GenBank/DDBJ whole genome shotgun (WGS) entry which is preliminary data.</text>
</comment>
<dbReference type="Pfam" id="PF00583">
    <property type="entry name" value="Acetyltransf_1"/>
    <property type="match status" value="1"/>
</dbReference>
<dbReference type="GO" id="GO:0016747">
    <property type="term" value="F:acyltransferase activity, transferring groups other than amino-acyl groups"/>
    <property type="evidence" value="ECO:0007669"/>
    <property type="project" value="InterPro"/>
</dbReference>
<dbReference type="InterPro" id="IPR000182">
    <property type="entry name" value="GNAT_dom"/>
</dbReference>
<dbReference type="AlphaFoldDB" id="A0A4R5KEJ3"/>
<keyword evidence="2" id="KW-0012">Acyltransferase</keyword>
<evidence type="ECO:0000256" key="2">
    <source>
        <dbReference type="ARBA" id="ARBA00023315"/>
    </source>
</evidence>
<dbReference type="PANTHER" id="PTHR43877">
    <property type="entry name" value="AMINOALKYLPHOSPHONATE N-ACETYLTRANSFERASE-RELATED-RELATED"/>
    <property type="match status" value="1"/>
</dbReference>
<protein>
    <submittedName>
        <fullName evidence="4">GNAT family N-acetyltransferase</fullName>
    </submittedName>
</protein>
<evidence type="ECO:0000313" key="4">
    <source>
        <dbReference type="EMBL" id="TDF93646.1"/>
    </source>
</evidence>
<proteinExistence type="predicted"/>
<gene>
    <name evidence="4" type="ORF">E1809_15550</name>
</gene>
<feature type="domain" description="N-acetyltransferase" evidence="3">
    <location>
        <begin position="10"/>
        <end position="159"/>
    </location>
</feature>
<sequence length="159" mass="16966">MDLQQLSGGAFVRPARAEDLPRIVGLLESDALGPAGGLPATTAEGYLRAFEAITAEPSNELWVATDEGGEVIGTLQLIFFTTLSWNAALRAQLAGVRIAASQRGRGTGSALVAWAVERAKSKGCHVVQLSSDKRRADAHRFYTRLGFVPSHEGLRLVLP</sequence>
<dbReference type="InterPro" id="IPR016181">
    <property type="entry name" value="Acyl_CoA_acyltransferase"/>
</dbReference>
<evidence type="ECO:0000256" key="1">
    <source>
        <dbReference type="ARBA" id="ARBA00022679"/>
    </source>
</evidence>
<keyword evidence="1 4" id="KW-0808">Transferase</keyword>
<dbReference type="InterPro" id="IPR050832">
    <property type="entry name" value="Bact_Acetyltransf"/>
</dbReference>
<reference evidence="4 5" key="1">
    <citation type="submission" date="2019-03" db="EMBL/GenBank/DDBJ databases">
        <title>Whole genome sequence of Arthrobacter sp JH1-1.</title>
        <authorList>
            <person name="Trinh H.N."/>
        </authorList>
    </citation>
    <scope>NUCLEOTIDE SEQUENCE [LARGE SCALE GENOMIC DNA]</scope>
    <source>
        <strain evidence="4 5">JH1-1</strain>
    </source>
</reference>